<dbReference type="InterPro" id="IPR011008">
    <property type="entry name" value="Dimeric_a/b-barrel"/>
</dbReference>
<reference evidence="2" key="1">
    <citation type="submission" date="2024-07" db="EMBL/GenBank/DDBJ databases">
        <authorList>
            <person name="Kim Y.J."/>
            <person name="Jeong J.Y."/>
        </authorList>
    </citation>
    <scope>NUCLEOTIDE SEQUENCE</scope>
    <source>
        <strain evidence="2">GIHE-MW2</strain>
    </source>
</reference>
<gene>
    <name evidence="2" type="ORF">ABWT76_001110</name>
</gene>
<evidence type="ECO:0000259" key="1">
    <source>
        <dbReference type="PROSITE" id="PS51502"/>
    </source>
</evidence>
<accession>A0AAU8JHP3</accession>
<proteinExistence type="predicted"/>
<protein>
    <submittedName>
        <fullName evidence="2">Dabb family protein</fullName>
    </submittedName>
</protein>
<dbReference type="PROSITE" id="PS51502">
    <property type="entry name" value="S_R_A_B_BARREL"/>
    <property type="match status" value="1"/>
</dbReference>
<dbReference type="EMBL" id="CP159837">
    <property type="protein sequence ID" value="XCM38273.1"/>
    <property type="molecule type" value="Genomic_DNA"/>
</dbReference>
<name>A0AAU8JHP3_9CYAN</name>
<dbReference type="SUPFAM" id="SSF54909">
    <property type="entry name" value="Dimeric alpha+beta barrel"/>
    <property type="match status" value="1"/>
</dbReference>
<dbReference type="InterPro" id="IPR013097">
    <property type="entry name" value="Dabb"/>
</dbReference>
<dbReference type="Gene3D" id="3.30.70.100">
    <property type="match status" value="1"/>
</dbReference>
<dbReference type="AlphaFoldDB" id="A0AAU8JHP3"/>
<dbReference type="SMART" id="SM00886">
    <property type="entry name" value="Dabb"/>
    <property type="match status" value="1"/>
</dbReference>
<feature type="domain" description="Stress-response A/B barrel" evidence="1">
    <location>
        <begin position="2"/>
        <end position="98"/>
    </location>
</feature>
<dbReference type="Pfam" id="PF07876">
    <property type="entry name" value="Dabb"/>
    <property type="match status" value="1"/>
</dbReference>
<organism evidence="2">
    <name type="scientific">Planktothricoides raciborskii GIHE-MW2</name>
    <dbReference type="NCBI Taxonomy" id="2792601"/>
    <lineage>
        <taxon>Bacteria</taxon>
        <taxon>Bacillati</taxon>
        <taxon>Cyanobacteriota</taxon>
        <taxon>Cyanophyceae</taxon>
        <taxon>Oscillatoriophycideae</taxon>
        <taxon>Oscillatoriales</taxon>
        <taxon>Oscillatoriaceae</taxon>
        <taxon>Planktothricoides</taxon>
    </lineage>
</organism>
<dbReference type="RefSeq" id="WP_054465840.1">
    <property type="nucleotide sequence ID" value="NZ_CP159837.1"/>
</dbReference>
<evidence type="ECO:0000313" key="2">
    <source>
        <dbReference type="EMBL" id="XCM38273.1"/>
    </source>
</evidence>
<dbReference type="PANTHER" id="PTHR37832:SF1">
    <property type="entry name" value="STRESS-RESPONSE A_B BARREL DOMAIN-CONTAINING PROTEIN"/>
    <property type="match status" value="1"/>
</dbReference>
<sequence length="100" mass="11198">MIKHIVMWRLKEEAEGATKAENIAKMKEMLLALPGVISEIIELEVGINSLASPAAYDVVLYSEFASFEGLNAYQIHPEHEKCKDFIGKIACDRAVVDYEI</sequence>
<dbReference type="PANTHER" id="PTHR37832">
    <property type="entry name" value="BLL2683 PROTEIN"/>
    <property type="match status" value="1"/>
</dbReference>